<sequence>MKTLISLNATGFEYFLFMESKDAVHKKYDISERECFILRVISQSYIRNQKMRVSDVLALKDFASPATLHGIVKSLIKKGNLSVLLDAVDGRVKYLEPTPLTLKMYKEMTKNFMKIGRGN</sequence>
<dbReference type="AlphaFoldDB" id="A0A2M8VIJ4"/>
<accession>A0A2M8VIJ4</accession>
<dbReference type="OrthoDB" id="9134833at2"/>
<comment type="caution">
    <text evidence="1">The sequence shown here is derived from an EMBL/GenBank/DDBJ whole genome shotgun (WGS) entry which is preliminary data.</text>
</comment>
<dbReference type="SUPFAM" id="SSF46785">
    <property type="entry name" value="Winged helix' DNA-binding domain"/>
    <property type="match status" value="1"/>
</dbReference>
<dbReference type="EMBL" id="PGTX01000007">
    <property type="protein sequence ID" value="PJI76613.1"/>
    <property type="molecule type" value="Genomic_DNA"/>
</dbReference>
<name>A0A2M8VIJ4_9BURK</name>
<dbReference type="Gene3D" id="1.10.10.10">
    <property type="entry name" value="Winged helix-like DNA-binding domain superfamily/Winged helix DNA-binding domain"/>
    <property type="match status" value="1"/>
</dbReference>
<dbReference type="InterPro" id="IPR036388">
    <property type="entry name" value="WH-like_DNA-bd_sf"/>
</dbReference>
<keyword evidence="2" id="KW-1185">Reference proteome</keyword>
<dbReference type="InterPro" id="IPR036390">
    <property type="entry name" value="WH_DNA-bd_sf"/>
</dbReference>
<protein>
    <recommendedName>
        <fullName evidence="3">MarR family transcriptional regulator</fullName>
    </recommendedName>
</protein>
<evidence type="ECO:0000313" key="1">
    <source>
        <dbReference type="EMBL" id="PJI76613.1"/>
    </source>
</evidence>
<proteinExistence type="predicted"/>
<reference evidence="1 2" key="1">
    <citation type="submission" date="2017-11" db="EMBL/GenBank/DDBJ databases">
        <title>Genomic Encyclopedia of Type Strains, Phase III (KMG-III): the genomes of soil and plant-associated and newly described type strains.</title>
        <authorList>
            <person name="Whitman W."/>
        </authorList>
    </citation>
    <scope>NUCLEOTIDE SEQUENCE [LARGE SCALE GENOMIC DNA]</scope>
    <source>
        <strain evidence="1 2">UB-Domo-W1</strain>
    </source>
</reference>
<evidence type="ECO:0008006" key="3">
    <source>
        <dbReference type="Google" id="ProtNLM"/>
    </source>
</evidence>
<evidence type="ECO:0000313" key="2">
    <source>
        <dbReference type="Proteomes" id="UP000229366"/>
    </source>
</evidence>
<organism evidence="1 2">
    <name type="scientific">Polynucleobacter brandtiae</name>
    <dbReference type="NCBI Taxonomy" id="1938816"/>
    <lineage>
        <taxon>Bacteria</taxon>
        <taxon>Pseudomonadati</taxon>
        <taxon>Pseudomonadota</taxon>
        <taxon>Betaproteobacteria</taxon>
        <taxon>Burkholderiales</taxon>
        <taxon>Burkholderiaceae</taxon>
        <taxon>Polynucleobacter</taxon>
    </lineage>
</organism>
<dbReference type="Proteomes" id="UP000229366">
    <property type="component" value="Unassembled WGS sequence"/>
</dbReference>
<gene>
    <name evidence="1" type="ORF">B0G85_1995</name>
</gene>
<dbReference type="RefSeq" id="WP_100380294.1">
    <property type="nucleotide sequence ID" value="NZ_CBCSBW010000008.1"/>
</dbReference>